<dbReference type="InterPro" id="IPR014729">
    <property type="entry name" value="Rossmann-like_a/b/a_fold"/>
</dbReference>
<keyword evidence="2 6" id="KW-0819">tRNA processing</keyword>
<dbReference type="RefSeq" id="WP_154151997.1">
    <property type="nucleotide sequence ID" value="NZ_SZWE01000001.1"/>
</dbReference>
<sequence length="419" mass="45974">MSVTPDTSLICDRITGFFLPAPPIALGVAVSGGSDSLGLLVVLAQWAAEGGPTIHAVTVDHGLRAEAASEAQEVARHCAELGVTHDTLTWGGWTGEGNLQHRAREARYDLMSDWAKSRGIDQVAVAHTADDQAETFLMRLARESGLDGLSAMAERKRHNGTVFCRPALGVRREDLRDILRSRGMSWIEDPSNANTDYDRVKAREALAVLEPLGITAPGLARTAVHLAEARNTLNWYAFIAARDLAHVQAADVVIDLRKFRILPDEICRRVLLEALKWVSGAQYGPRGKTLELLMESLRGGTDMTLHGCHVSVNTQEVRVSREFKAVEGLEIQAPCAWDDRWRLEGPWQEDMRIGALGTDGVLQCPAWRETGLPLRSLYASPAVWRGAELIAAPLAGLNNGWRAENLRPEEDFFAAFLSH</sequence>
<evidence type="ECO:0000313" key="8">
    <source>
        <dbReference type="EMBL" id="MRU16136.1"/>
    </source>
</evidence>
<dbReference type="Proteomes" id="UP000564704">
    <property type="component" value="Unassembled WGS sequence"/>
</dbReference>
<keyword evidence="3 6" id="KW-0547">Nucleotide-binding</keyword>
<protein>
    <recommendedName>
        <fullName evidence="6">tRNA(Ile)-lysidine synthase</fullName>
        <ecNumber evidence="6">6.3.4.19</ecNumber>
    </recommendedName>
    <alternativeName>
        <fullName evidence="6">tRNA(Ile)-2-lysyl-cytidine synthase</fullName>
    </alternativeName>
    <alternativeName>
        <fullName evidence="6">tRNA(Ile)-lysidine synthetase</fullName>
    </alternativeName>
</protein>
<name>A0A844CYF8_9RHOB</name>
<gene>
    <name evidence="6 8" type="primary">tilS</name>
    <name evidence="8" type="ORF">FDP25_11910</name>
</gene>
<dbReference type="PANTHER" id="PTHR43033:SF1">
    <property type="entry name" value="TRNA(ILE)-LYSIDINE SYNTHASE-RELATED"/>
    <property type="match status" value="1"/>
</dbReference>
<comment type="caution">
    <text evidence="8">The sequence shown here is derived from an EMBL/GenBank/DDBJ whole genome shotgun (WGS) entry which is preliminary data.</text>
</comment>
<evidence type="ECO:0000313" key="9">
    <source>
        <dbReference type="Proteomes" id="UP000564704"/>
    </source>
</evidence>
<comment type="domain">
    <text evidence="6">The N-terminal region contains the highly conserved SGGXDS motif, predicted to be a P-loop motif involved in ATP binding.</text>
</comment>
<dbReference type="GO" id="GO:0005737">
    <property type="term" value="C:cytoplasm"/>
    <property type="evidence" value="ECO:0007669"/>
    <property type="project" value="UniProtKB-SubCell"/>
</dbReference>
<feature type="binding site" evidence="6">
    <location>
        <begin position="31"/>
        <end position="36"/>
    </location>
    <ligand>
        <name>ATP</name>
        <dbReference type="ChEBI" id="CHEBI:30616"/>
    </ligand>
</feature>
<evidence type="ECO:0000259" key="7">
    <source>
        <dbReference type="Pfam" id="PF01171"/>
    </source>
</evidence>
<keyword evidence="4 6" id="KW-0067">ATP-binding</keyword>
<dbReference type="PANTHER" id="PTHR43033">
    <property type="entry name" value="TRNA(ILE)-LYSIDINE SYNTHASE-RELATED"/>
    <property type="match status" value="1"/>
</dbReference>
<comment type="similarity">
    <text evidence="6">Belongs to the tRNA(Ile)-lysidine synthase family.</text>
</comment>
<comment type="catalytic activity">
    <reaction evidence="5 6">
        <text>cytidine(34) in tRNA(Ile2) + L-lysine + ATP = lysidine(34) in tRNA(Ile2) + AMP + diphosphate + H(+)</text>
        <dbReference type="Rhea" id="RHEA:43744"/>
        <dbReference type="Rhea" id="RHEA-COMP:10625"/>
        <dbReference type="Rhea" id="RHEA-COMP:10670"/>
        <dbReference type="ChEBI" id="CHEBI:15378"/>
        <dbReference type="ChEBI" id="CHEBI:30616"/>
        <dbReference type="ChEBI" id="CHEBI:32551"/>
        <dbReference type="ChEBI" id="CHEBI:33019"/>
        <dbReference type="ChEBI" id="CHEBI:82748"/>
        <dbReference type="ChEBI" id="CHEBI:83665"/>
        <dbReference type="ChEBI" id="CHEBI:456215"/>
        <dbReference type="EC" id="6.3.4.19"/>
    </reaction>
</comment>
<dbReference type="EC" id="6.3.4.19" evidence="6"/>
<keyword evidence="6" id="KW-0963">Cytoplasm</keyword>
<evidence type="ECO:0000256" key="6">
    <source>
        <dbReference type="HAMAP-Rule" id="MF_01161"/>
    </source>
</evidence>
<organism evidence="8 9">
    <name type="scientific">Roseovarius bejariae</name>
    <dbReference type="NCBI Taxonomy" id="2576383"/>
    <lineage>
        <taxon>Bacteria</taxon>
        <taxon>Pseudomonadati</taxon>
        <taxon>Pseudomonadota</taxon>
        <taxon>Alphaproteobacteria</taxon>
        <taxon>Rhodobacterales</taxon>
        <taxon>Roseobacteraceae</taxon>
        <taxon>Roseovarius</taxon>
    </lineage>
</organism>
<comment type="subcellular location">
    <subcellularLocation>
        <location evidence="6">Cytoplasm</location>
    </subcellularLocation>
</comment>
<dbReference type="InterPro" id="IPR012094">
    <property type="entry name" value="tRNA_Ile_lys_synt"/>
</dbReference>
<reference evidence="8 9" key="1">
    <citation type="submission" date="2019-05" db="EMBL/GenBank/DDBJ databases">
        <title>Roseovarius bejariae sp. nov., a moderately halophylic bacterium isolated from a saline soil in Rambla Salada (Murcia).</title>
        <authorList>
            <person name="Castro D.J."/>
            <person name="Gomez-Altuve A."/>
            <person name="Reina J.C."/>
            <person name="Rodriguez M."/>
            <person name="Sampedro I."/>
            <person name="Llamas I."/>
            <person name="Martinez-Checa F."/>
        </authorList>
    </citation>
    <scope>NUCLEOTIDE SEQUENCE [LARGE SCALE GENOMIC DNA]</scope>
    <source>
        <strain evidence="8 9">A21</strain>
    </source>
</reference>
<accession>A0A844CYF8</accession>
<dbReference type="HAMAP" id="MF_01161">
    <property type="entry name" value="tRNA_Ile_lys_synt"/>
    <property type="match status" value="1"/>
</dbReference>
<proteinExistence type="inferred from homology"/>
<dbReference type="GO" id="GO:0032267">
    <property type="term" value="F:tRNA(Ile)-lysidine synthase activity"/>
    <property type="evidence" value="ECO:0007669"/>
    <property type="project" value="UniProtKB-EC"/>
</dbReference>
<evidence type="ECO:0000256" key="4">
    <source>
        <dbReference type="ARBA" id="ARBA00022840"/>
    </source>
</evidence>
<evidence type="ECO:0000256" key="2">
    <source>
        <dbReference type="ARBA" id="ARBA00022694"/>
    </source>
</evidence>
<dbReference type="SUPFAM" id="SSF52402">
    <property type="entry name" value="Adenine nucleotide alpha hydrolases-like"/>
    <property type="match status" value="1"/>
</dbReference>
<evidence type="ECO:0000256" key="3">
    <source>
        <dbReference type="ARBA" id="ARBA00022741"/>
    </source>
</evidence>
<keyword evidence="1 6" id="KW-0436">Ligase</keyword>
<dbReference type="GO" id="GO:0006400">
    <property type="term" value="P:tRNA modification"/>
    <property type="evidence" value="ECO:0007669"/>
    <property type="project" value="UniProtKB-UniRule"/>
</dbReference>
<keyword evidence="9" id="KW-1185">Reference proteome</keyword>
<evidence type="ECO:0000256" key="5">
    <source>
        <dbReference type="ARBA" id="ARBA00048539"/>
    </source>
</evidence>
<dbReference type="OrthoDB" id="9807403at2"/>
<dbReference type="CDD" id="cd01992">
    <property type="entry name" value="TilS_N"/>
    <property type="match status" value="1"/>
</dbReference>
<evidence type="ECO:0000256" key="1">
    <source>
        <dbReference type="ARBA" id="ARBA00022598"/>
    </source>
</evidence>
<dbReference type="AlphaFoldDB" id="A0A844CYF8"/>
<dbReference type="InterPro" id="IPR012795">
    <property type="entry name" value="tRNA_Ile_lys_synt_N"/>
</dbReference>
<comment type="function">
    <text evidence="6">Ligates lysine onto the cytidine present at position 34 of the AUA codon-specific tRNA(Ile) that contains the anticodon CAU, in an ATP-dependent manner. Cytidine is converted to lysidine, thus changing the amino acid specificity of the tRNA from methionine to isoleucine.</text>
</comment>
<dbReference type="NCBIfam" id="TIGR02432">
    <property type="entry name" value="lysidine_TilS_N"/>
    <property type="match status" value="1"/>
</dbReference>
<dbReference type="GO" id="GO:0005524">
    <property type="term" value="F:ATP binding"/>
    <property type="evidence" value="ECO:0007669"/>
    <property type="project" value="UniProtKB-UniRule"/>
</dbReference>
<dbReference type="Gene3D" id="3.40.50.620">
    <property type="entry name" value="HUPs"/>
    <property type="match status" value="1"/>
</dbReference>
<dbReference type="Pfam" id="PF01171">
    <property type="entry name" value="ATP_bind_3"/>
    <property type="match status" value="1"/>
</dbReference>
<feature type="domain" description="tRNA(Ile)-lysidine/2-thiocytidine synthase N-terminal" evidence="7">
    <location>
        <begin position="27"/>
        <end position="204"/>
    </location>
</feature>
<dbReference type="InterPro" id="IPR011063">
    <property type="entry name" value="TilS/TtcA_N"/>
</dbReference>
<dbReference type="EMBL" id="SZWE01000001">
    <property type="protein sequence ID" value="MRU16136.1"/>
    <property type="molecule type" value="Genomic_DNA"/>
</dbReference>